<evidence type="ECO:0000256" key="1">
    <source>
        <dbReference type="SAM" id="MobiDB-lite"/>
    </source>
</evidence>
<dbReference type="InterPro" id="IPR048354">
    <property type="entry name" value="TOD1_MUCI70_glycTrfase_dom"/>
</dbReference>
<evidence type="ECO:0000256" key="2">
    <source>
        <dbReference type="SAM" id="Phobius"/>
    </source>
</evidence>
<evidence type="ECO:0000313" key="6">
    <source>
        <dbReference type="Proteomes" id="UP000323000"/>
    </source>
</evidence>
<reference evidence="6" key="1">
    <citation type="journal article" date="2019" name="Gigascience">
        <title>De novo genome assembly of the endangered Acer yangbiense, a plant species with extremely small populations endemic to Yunnan Province, China.</title>
        <authorList>
            <person name="Yang J."/>
            <person name="Wariss H.M."/>
            <person name="Tao L."/>
            <person name="Zhang R."/>
            <person name="Yun Q."/>
            <person name="Hollingsworth P."/>
            <person name="Dao Z."/>
            <person name="Luo G."/>
            <person name="Guo H."/>
            <person name="Ma Y."/>
            <person name="Sun W."/>
        </authorList>
    </citation>
    <scope>NUCLEOTIDE SEQUENCE [LARGE SCALE GENOMIC DNA]</scope>
    <source>
        <strain evidence="6">cv. Malutang</strain>
    </source>
</reference>
<feature type="transmembrane region" description="Helical" evidence="2">
    <location>
        <begin position="227"/>
        <end position="246"/>
    </location>
</feature>
<dbReference type="InterPro" id="IPR057187">
    <property type="entry name" value="DUF7865"/>
</dbReference>
<feature type="domain" description="TOD1/MUCI70 glycosyltransferase-like" evidence="3">
    <location>
        <begin position="42"/>
        <end position="73"/>
    </location>
</feature>
<keyword evidence="2" id="KW-0472">Membrane</keyword>
<feature type="transmembrane region" description="Helical" evidence="2">
    <location>
        <begin position="29"/>
        <end position="47"/>
    </location>
</feature>
<comment type="caution">
    <text evidence="5">The sequence shown here is derived from an EMBL/GenBank/DDBJ whole genome shotgun (WGS) entry which is preliminary data.</text>
</comment>
<evidence type="ECO:0000259" key="3">
    <source>
        <dbReference type="Pfam" id="PF04765"/>
    </source>
</evidence>
<sequence length="310" mass="35561">MVNVHPAVTCQAQDMGAYGALLGAHFDHLSYFSIIALNYSFFFRFLWRQNANFAISRHYKRFDVFVEAEANKLQENVPEGCVIVREHIPITNIFTYLWFNEIDRFTAKDQISFSTVRDKIMAKAYHRDLLEHMVPPPPRVAKTQNPRVLPDTNVGNPRKKSPARRGKGDKKSGSKRHRKIVAALTCGALMMLYTKEISVFVHGIEVASKLQGSTPHDELLIQTSDSFSGLLLFAIGFLLFMVSFVKDREFQSFFAKGCVLLHVSMAVWRVSFERKLDDLALDWPRQAVGDIALALSWVFFLVYSWREKYD</sequence>
<dbReference type="OrthoDB" id="10350188at2759"/>
<feature type="domain" description="DUF7865" evidence="4">
    <location>
        <begin position="181"/>
        <end position="298"/>
    </location>
</feature>
<dbReference type="PANTHER" id="PTHR34274">
    <property type="entry name" value="TRANSMEMBRANE PROTEIN"/>
    <property type="match status" value="1"/>
</dbReference>
<dbReference type="Pfam" id="PF25266">
    <property type="entry name" value="DUF7865"/>
    <property type="match status" value="1"/>
</dbReference>
<evidence type="ECO:0000259" key="4">
    <source>
        <dbReference type="Pfam" id="PF25266"/>
    </source>
</evidence>
<feature type="transmembrane region" description="Helical" evidence="2">
    <location>
        <begin position="283"/>
        <end position="305"/>
    </location>
</feature>
<feature type="compositionally biased region" description="Basic residues" evidence="1">
    <location>
        <begin position="157"/>
        <end position="177"/>
    </location>
</feature>
<feature type="transmembrane region" description="Helical" evidence="2">
    <location>
        <begin position="253"/>
        <end position="271"/>
    </location>
</feature>
<keyword evidence="2" id="KW-0812">Transmembrane</keyword>
<accession>A0A5C7ICT9</accession>
<dbReference type="Pfam" id="PF04765">
    <property type="entry name" value="TOD1_MUCI70"/>
    <property type="match status" value="2"/>
</dbReference>
<dbReference type="PANTHER" id="PTHR34274:SF5">
    <property type="entry name" value="TRANSMEMBRANE PROTEIN"/>
    <property type="match status" value="1"/>
</dbReference>
<name>A0A5C7ICT9_9ROSI</name>
<keyword evidence="2" id="KW-1133">Transmembrane helix</keyword>
<proteinExistence type="predicted"/>
<feature type="region of interest" description="Disordered" evidence="1">
    <location>
        <begin position="135"/>
        <end position="177"/>
    </location>
</feature>
<evidence type="ECO:0000313" key="5">
    <source>
        <dbReference type="EMBL" id="TXG66961.1"/>
    </source>
</evidence>
<dbReference type="EMBL" id="VAHF01000003">
    <property type="protein sequence ID" value="TXG66961.1"/>
    <property type="molecule type" value="Genomic_DNA"/>
</dbReference>
<dbReference type="AlphaFoldDB" id="A0A5C7ICT9"/>
<feature type="transmembrane region" description="Helical" evidence="2">
    <location>
        <begin position="180"/>
        <end position="207"/>
    </location>
</feature>
<protein>
    <submittedName>
        <fullName evidence="5">Uncharacterized protein</fullName>
    </submittedName>
</protein>
<keyword evidence="6" id="KW-1185">Reference proteome</keyword>
<dbReference type="Proteomes" id="UP000323000">
    <property type="component" value="Chromosome 3"/>
</dbReference>
<gene>
    <name evidence="5" type="ORF">EZV62_008236</name>
</gene>
<feature type="domain" description="TOD1/MUCI70 glycosyltransferase-like" evidence="3">
    <location>
        <begin position="74"/>
        <end position="124"/>
    </location>
</feature>
<organism evidence="5 6">
    <name type="scientific">Acer yangbiense</name>
    <dbReference type="NCBI Taxonomy" id="1000413"/>
    <lineage>
        <taxon>Eukaryota</taxon>
        <taxon>Viridiplantae</taxon>
        <taxon>Streptophyta</taxon>
        <taxon>Embryophyta</taxon>
        <taxon>Tracheophyta</taxon>
        <taxon>Spermatophyta</taxon>
        <taxon>Magnoliopsida</taxon>
        <taxon>eudicotyledons</taxon>
        <taxon>Gunneridae</taxon>
        <taxon>Pentapetalae</taxon>
        <taxon>rosids</taxon>
        <taxon>malvids</taxon>
        <taxon>Sapindales</taxon>
        <taxon>Sapindaceae</taxon>
        <taxon>Hippocastanoideae</taxon>
        <taxon>Acereae</taxon>
        <taxon>Acer</taxon>
    </lineage>
</organism>